<dbReference type="Proteomes" id="UP000293162">
    <property type="component" value="Unassembled WGS sequence"/>
</dbReference>
<dbReference type="EMBL" id="SEWF01000001">
    <property type="protein sequence ID" value="RYU97629.1"/>
    <property type="molecule type" value="Genomic_DNA"/>
</dbReference>
<dbReference type="OrthoDB" id="957076at2"/>
<evidence type="ECO:0000313" key="3">
    <source>
        <dbReference type="Proteomes" id="UP000293162"/>
    </source>
</evidence>
<evidence type="ECO:0000313" key="2">
    <source>
        <dbReference type="EMBL" id="RYU97629.1"/>
    </source>
</evidence>
<protein>
    <submittedName>
        <fullName evidence="2">Uncharacterized protein</fullName>
    </submittedName>
</protein>
<name>A0A4Q5M601_9BACT</name>
<reference evidence="2 3" key="1">
    <citation type="submission" date="2019-02" db="EMBL/GenBank/DDBJ databases">
        <title>Bacterial novel species Emticicia sp. 17J42-9 isolated from soil.</title>
        <authorList>
            <person name="Jung H.-Y."/>
        </authorList>
    </citation>
    <scope>NUCLEOTIDE SEQUENCE [LARGE SCALE GENOMIC DNA]</scope>
    <source>
        <strain evidence="2 3">17J42-9</strain>
    </source>
</reference>
<feature type="transmembrane region" description="Helical" evidence="1">
    <location>
        <begin position="6"/>
        <end position="32"/>
    </location>
</feature>
<keyword evidence="1" id="KW-0472">Membrane</keyword>
<proteinExistence type="predicted"/>
<accession>A0A4Q5M601</accession>
<dbReference type="AlphaFoldDB" id="A0A4Q5M601"/>
<dbReference type="RefSeq" id="WP_130018976.1">
    <property type="nucleotide sequence ID" value="NZ_SEWF01000001.1"/>
</dbReference>
<keyword evidence="1" id="KW-0812">Transmembrane</keyword>
<evidence type="ECO:0000256" key="1">
    <source>
        <dbReference type="SAM" id="Phobius"/>
    </source>
</evidence>
<sequence length="137" mass="15576">MNRSQILLTIAIIVVFPIFFGGIWSGVCYLIGAMGGWQTLAKKYETAKDTVIDQKFTNEYGKFGVSRYKFTLTVGFSKAGIFFANNPFFRIGHPPMLIPWSAIKIVSNDGFFLHIQADDTHIWLSKKFLSNIQPYVR</sequence>
<keyword evidence="3" id="KW-1185">Reference proteome</keyword>
<organism evidence="2 3">
    <name type="scientific">Emticicia agri</name>
    <dbReference type="NCBI Taxonomy" id="2492393"/>
    <lineage>
        <taxon>Bacteria</taxon>
        <taxon>Pseudomonadati</taxon>
        <taxon>Bacteroidota</taxon>
        <taxon>Cytophagia</taxon>
        <taxon>Cytophagales</taxon>
        <taxon>Leadbetterellaceae</taxon>
        <taxon>Emticicia</taxon>
    </lineage>
</organism>
<gene>
    <name evidence="2" type="ORF">EWM59_00465</name>
</gene>
<keyword evidence="1" id="KW-1133">Transmembrane helix</keyword>
<comment type="caution">
    <text evidence="2">The sequence shown here is derived from an EMBL/GenBank/DDBJ whole genome shotgun (WGS) entry which is preliminary data.</text>
</comment>